<dbReference type="InterPro" id="IPR051202">
    <property type="entry name" value="Peptidase_C40"/>
</dbReference>
<gene>
    <name evidence="9" type="ordered locus">Swol_1247</name>
</gene>
<dbReference type="GO" id="GO:0008234">
    <property type="term" value="F:cysteine-type peptidase activity"/>
    <property type="evidence" value="ECO:0007669"/>
    <property type="project" value="UniProtKB-KW"/>
</dbReference>
<dbReference type="InterPro" id="IPR018392">
    <property type="entry name" value="LysM"/>
</dbReference>
<comment type="similarity">
    <text evidence="1">Belongs to the peptidase C40 family.</text>
</comment>
<dbReference type="STRING" id="335541.Swol_1247"/>
<accession>Q0AXJ8</accession>
<dbReference type="SUPFAM" id="SSF54001">
    <property type="entry name" value="Cysteine proteinases"/>
    <property type="match status" value="1"/>
</dbReference>
<keyword evidence="5" id="KW-0378">Hydrolase</keyword>
<evidence type="ECO:0000256" key="2">
    <source>
        <dbReference type="ARBA" id="ARBA00022670"/>
    </source>
</evidence>
<feature type="domain" description="NlpC/P60" evidence="8">
    <location>
        <begin position="133"/>
        <end position="256"/>
    </location>
</feature>
<dbReference type="PANTHER" id="PTHR47053">
    <property type="entry name" value="MUREIN DD-ENDOPEPTIDASE MEPH-RELATED"/>
    <property type="match status" value="1"/>
</dbReference>
<dbReference type="InterPro" id="IPR000064">
    <property type="entry name" value="NLP_P60_dom"/>
</dbReference>
<feature type="domain" description="LysM" evidence="7">
    <location>
        <begin position="76"/>
        <end position="119"/>
    </location>
</feature>
<dbReference type="MEROPS" id="C40.006"/>
<dbReference type="CDD" id="cd00118">
    <property type="entry name" value="LysM"/>
    <property type="match status" value="2"/>
</dbReference>
<evidence type="ECO:0000256" key="1">
    <source>
        <dbReference type="ARBA" id="ARBA00007074"/>
    </source>
</evidence>
<dbReference type="PROSITE" id="PS51782">
    <property type="entry name" value="LYSM"/>
    <property type="match status" value="2"/>
</dbReference>
<dbReference type="RefSeq" id="WP_011640659.1">
    <property type="nucleotide sequence ID" value="NC_008346.1"/>
</dbReference>
<name>Q0AXJ8_SYNWW</name>
<keyword evidence="3" id="KW-0732">Signal</keyword>
<dbReference type="Pfam" id="PF00877">
    <property type="entry name" value="NLPC_P60"/>
    <property type="match status" value="1"/>
</dbReference>
<dbReference type="eggNOG" id="COG1388">
    <property type="taxonomic scope" value="Bacteria"/>
</dbReference>
<evidence type="ECO:0000313" key="10">
    <source>
        <dbReference type="Proteomes" id="UP000001968"/>
    </source>
</evidence>
<dbReference type="KEGG" id="swo:Swol_1247"/>
<sequence>MLPIFLLFNGTNLEASEAVYIVKSGDSLWKISSQQGISIKEIKELNNLTSDSLKIGQKLLLKGSSGVQTGDILGQEIYTVKAGDSLELIAQEFGMTVARLKELNNLTSDVLNTGHQLRVENRSLINPSRAGFPLDGRFIIEKAAQYLGTAYRYGGEGPAGFDCSGFVRYIFSNFGYNLPHNAAAQYNCASEFDGSEMMIGDLVFFACGGKGIDHVGIYSGDNKFIHSSSPRSGGVIYSSLTEGYYAGKYVGARRILR</sequence>
<keyword evidence="2" id="KW-0645">Protease</keyword>
<organism evidence="9 10">
    <name type="scientific">Syntrophomonas wolfei subsp. wolfei (strain DSM 2245B / Goettingen)</name>
    <dbReference type="NCBI Taxonomy" id="335541"/>
    <lineage>
        <taxon>Bacteria</taxon>
        <taxon>Bacillati</taxon>
        <taxon>Bacillota</taxon>
        <taxon>Clostridia</taxon>
        <taxon>Eubacteriales</taxon>
        <taxon>Syntrophomonadaceae</taxon>
        <taxon>Syntrophomonas</taxon>
    </lineage>
</organism>
<dbReference type="AlphaFoldDB" id="Q0AXJ8"/>
<reference evidence="10" key="1">
    <citation type="journal article" date="2010" name="Environ. Microbiol.">
        <title>The genome of Syntrophomonas wolfei: new insights into syntrophic metabolism and biohydrogen production.</title>
        <authorList>
            <person name="Sieber J.R."/>
            <person name="Sims D.R."/>
            <person name="Han C."/>
            <person name="Kim E."/>
            <person name="Lykidis A."/>
            <person name="Lapidus A.L."/>
            <person name="McDonnald E."/>
            <person name="Rohlin L."/>
            <person name="Culley D.E."/>
            <person name="Gunsalus R."/>
            <person name="McInerney M.J."/>
        </authorList>
    </citation>
    <scope>NUCLEOTIDE SEQUENCE [LARGE SCALE GENOMIC DNA]</scope>
    <source>
        <strain evidence="10">DSM 2245B / Goettingen</strain>
    </source>
</reference>
<dbReference type="eggNOG" id="COG0791">
    <property type="taxonomic scope" value="Bacteria"/>
</dbReference>
<dbReference type="HOGENOM" id="CLU_016043_1_1_9"/>
<evidence type="ECO:0000256" key="5">
    <source>
        <dbReference type="ARBA" id="ARBA00022801"/>
    </source>
</evidence>
<dbReference type="SUPFAM" id="SSF54106">
    <property type="entry name" value="LysM domain"/>
    <property type="match status" value="2"/>
</dbReference>
<evidence type="ECO:0000259" key="7">
    <source>
        <dbReference type="PROSITE" id="PS51782"/>
    </source>
</evidence>
<dbReference type="EMBL" id="CP000448">
    <property type="protein sequence ID" value="ABI68556.1"/>
    <property type="molecule type" value="Genomic_DNA"/>
</dbReference>
<keyword evidence="4" id="KW-0677">Repeat</keyword>
<keyword evidence="6" id="KW-0788">Thiol protease</keyword>
<keyword evidence="10" id="KW-1185">Reference proteome</keyword>
<evidence type="ECO:0000256" key="6">
    <source>
        <dbReference type="ARBA" id="ARBA00022807"/>
    </source>
</evidence>
<dbReference type="Proteomes" id="UP000001968">
    <property type="component" value="Chromosome"/>
</dbReference>
<dbReference type="Gene3D" id="3.10.350.10">
    <property type="entry name" value="LysM domain"/>
    <property type="match status" value="2"/>
</dbReference>
<evidence type="ECO:0000313" key="9">
    <source>
        <dbReference type="EMBL" id="ABI68556.1"/>
    </source>
</evidence>
<dbReference type="SMR" id="Q0AXJ8"/>
<dbReference type="PROSITE" id="PS51935">
    <property type="entry name" value="NLPC_P60"/>
    <property type="match status" value="1"/>
</dbReference>
<evidence type="ECO:0000256" key="3">
    <source>
        <dbReference type="ARBA" id="ARBA00022729"/>
    </source>
</evidence>
<dbReference type="SMART" id="SM00257">
    <property type="entry name" value="LysM"/>
    <property type="match status" value="2"/>
</dbReference>
<feature type="domain" description="LysM" evidence="7">
    <location>
        <begin position="18"/>
        <end position="61"/>
    </location>
</feature>
<evidence type="ECO:0000259" key="8">
    <source>
        <dbReference type="PROSITE" id="PS51935"/>
    </source>
</evidence>
<evidence type="ECO:0000256" key="4">
    <source>
        <dbReference type="ARBA" id="ARBA00022737"/>
    </source>
</evidence>
<dbReference type="InterPro" id="IPR036779">
    <property type="entry name" value="LysM_dom_sf"/>
</dbReference>
<dbReference type="PANTHER" id="PTHR47053:SF1">
    <property type="entry name" value="MUREIN DD-ENDOPEPTIDASE MEPH-RELATED"/>
    <property type="match status" value="1"/>
</dbReference>
<dbReference type="Gene3D" id="3.90.1720.10">
    <property type="entry name" value="endopeptidase domain like (from Nostoc punctiforme)"/>
    <property type="match status" value="1"/>
</dbReference>
<proteinExistence type="inferred from homology"/>
<dbReference type="Pfam" id="PF01476">
    <property type="entry name" value="LysM"/>
    <property type="match status" value="2"/>
</dbReference>
<dbReference type="InterPro" id="IPR038765">
    <property type="entry name" value="Papain-like_cys_pep_sf"/>
</dbReference>
<protein>
    <submittedName>
        <fullName evidence="9">Putative cell-wall associated endopeptidase</fullName>
    </submittedName>
</protein>
<dbReference type="GO" id="GO:0006508">
    <property type="term" value="P:proteolysis"/>
    <property type="evidence" value="ECO:0007669"/>
    <property type="project" value="UniProtKB-KW"/>
</dbReference>